<accession>A0A5P3AKA8</accession>
<geneLocation type="plasmid" evidence="5">
    <name>pridsm_01</name>
</geneLocation>
<dbReference type="CDD" id="cd06558">
    <property type="entry name" value="crotonase-like"/>
    <property type="match status" value="1"/>
</dbReference>
<dbReference type="InterPro" id="IPR001753">
    <property type="entry name" value="Enoyl-CoA_hydra/iso"/>
</dbReference>
<keyword evidence="4" id="KW-0614">Plasmid</keyword>
<sequence>MSKDSPKGAATELQRDLTTLTYELSEEVAIVTLNRPGARNALDVRMREELADVVGEIRDDDRVRAMILTGAGGVFCAGGDLQGLKEKRNSAQSYKRISDLHLWLPSLVNMEKPVIAAVDGPAFGGGMNLALTADFILASDTASFCQVFGRIGLVPDLAGMFLLPRLVGLQRAKDLVFSGRTLRPDEAKEMGIVHSIHAPDQLQDAAFSLARRFCNASTLAIGLAKNVLNQSFNLDQRAMAELEAMAQALCMDSAYHKEAVQRFLDKKPALFDWERMNKEESTT</sequence>
<dbReference type="Proteomes" id="UP000325785">
    <property type="component" value="Plasmid pRIdsm_01"/>
</dbReference>
<dbReference type="InterPro" id="IPR029045">
    <property type="entry name" value="ClpP/crotonase-like_dom_sf"/>
</dbReference>
<evidence type="ECO:0000256" key="3">
    <source>
        <dbReference type="RuleBase" id="RU003707"/>
    </source>
</evidence>
<evidence type="ECO:0000256" key="2">
    <source>
        <dbReference type="ARBA" id="ARBA00023239"/>
    </source>
</evidence>
<keyword evidence="2" id="KW-0456">Lyase</keyword>
<dbReference type="PANTHER" id="PTHR11941">
    <property type="entry name" value="ENOYL-COA HYDRATASE-RELATED"/>
    <property type="match status" value="1"/>
</dbReference>
<dbReference type="Gene3D" id="3.90.226.10">
    <property type="entry name" value="2-enoyl-CoA Hydratase, Chain A, domain 1"/>
    <property type="match status" value="1"/>
</dbReference>
<name>A0A5P3AKA8_9RHOB</name>
<protein>
    <submittedName>
        <fullName evidence="4">4-chlorobenzoyl coenzyme A dehalogenase-2</fullName>
        <ecNumber evidence="4">3.8.1.7</ecNumber>
    </submittedName>
</protein>
<dbReference type="AlphaFoldDB" id="A0A5P3AKA8"/>
<gene>
    <name evidence="4" type="primary">fcbB2_3</name>
    <name evidence="4" type="ORF">RIdsm_05593</name>
</gene>
<dbReference type="GO" id="GO:0006635">
    <property type="term" value="P:fatty acid beta-oxidation"/>
    <property type="evidence" value="ECO:0007669"/>
    <property type="project" value="TreeGrafter"/>
</dbReference>
<evidence type="ECO:0000256" key="1">
    <source>
        <dbReference type="ARBA" id="ARBA00005254"/>
    </source>
</evidence>
<dbReference type="InterPro" id="IPR014748">
    <property type="entry name" value="Enoyl-CoA_hydra_C"/>
</dbReference>
<dbReference type="PROSITE" id="PS00166">
    <property type="entry name" value="ENOYL_COA_HYDRATASE"/>
    <property type="match status" value="1"/>
</dbReference>
<dbReference type="RefSeq" id="WP_082647572.1">
    <property type="nucleotide sequence ID" value="NZ_CP031599.1"/>
</dbReference>
<dbReference type="GO" id="GO:0018787">
    <property type="term" value="F:4-chlorobenzoyl-CoA dehalogenase activity"/>
    <property type="evidence" value="ECO:0007669"/>
    <property type="project" value="UniProtKB-EC"/>
</dbReference>
<dbReference type="PANTHER" id="PTHR11941:SF54">
    <property type="entry name" value="ENOYL-COA HYDRATASE, MITOCHONDRIAL"/>
    <property type="match status" value="1"/>
</dbReference>
<dbReference type="OrthoDB" id="9781757at2"/>
<dbReference type="Pfam" id="PF00378">
    <property type="entry name" value="ECH_1"/>
    <property type="match status" value="1"/>
</dbReference>
<dbReference type="Gene3D" id="1.10.12.10">
    <property type="entry name" value="Lyase 2-enoyl-coa Hydratase, Chain A, domain 2"/>
    <property type="match status" value="1"/>
</dbReference>
<comment type="similarity">
    <text evidence="1 3">Belongs to the enoyl-CoA hydratase/isomerase family.</text>
</comment>
<keyword evidence="4" id="KW-0378">Hydrolase</keyword>
<dbReference type="KEGG" id="rid:RIdsm_05593"/>
<dbReference type="SUPFAM" id="SSF52096">
    <property type="entry name" value="ClpP/crotonase"/>
    <property type="match status" value="1"/>
</dbReference>
<evidence type="ECO:0000313" key="5">
    <source>
        <dbReference type="Proteomes" id="UP000325785"/>
    </source>
</evidence>
<organism evidence="4 5">
    <name type="scientific">Roseovarius indicus</name>
    <dbReference type="NCBI Taxonomy" id="540747"/>
    <lineage>
        <taxon>Bacteria</taxon>
        <taxon>Pseudomonadati</taxon>
        <taxon>Pseudomonadota</taxon>
        <taxon>Alphaproteobacteria</taxon>
        <taxon>Rhodobacterales</taxon>
        <taxon>Roseobacteraceae</taxon>
        <taxon>Roseovarius</taxon>
    </lineage>
</organism>
<dbReference type="GO" id="GO:0016829">
    <property type="term" value="F:lyase activity"/>
    <property type="evidence" value="ECO:0007669"/>
    <property type="project" value="UniProtKB-KW"/>
</dbReference>
<proteinExistence type="inferred from homology"/>
<dbReference type="InterPro" id="IPR018376">
    <property type="entry name" value="Enoyl-CoA_hyd/isom_CS"/>
</dbReference>
<dbReference type="EC" id="3.8.1.7" evidence="4"/>
<reference evidence="4 5" key="1">
    <citation type="submission" date="2018-08" db="EMBL/GenBank/DDBJ databases">
        <title>Genetic Globetrotter - A new plasmid hitch-hiking vast phylogenetic and geographic distances.</title>
        <authorList>
            <person name="Vollmers J."/>
            <person name="Petersen J."/>
        </authorList>
    </citation>
    <scope>NUCLEOTIDE SEQUENCE [LARGE SCALE GENOMIC DNA]</scope>
    <source>
        <strain evidence="4 5">DSM 26383</strain>
        <plasmid evidence="5">pridsm_01</plasmid>
    </source>
</reference>
<dbReference type="EMBL" id="CP031599">
    <property type="protein sequence ID" value="QEW29747.1"/>
    <property type="molecule type" value="Genomic_DNA"/>
</dbReference>
<evidence type="ECO:0000313" key="4">
    <source>
        <dbReference type="EMBL" id="QEW29747.1"/>
    </source>
</evidence>